<proteinExistence type="predicted"/>
<evidence type="ECO:0000313" key="2">
    <source>
        <dbReference type="Proteomes" id="UP000236305"/>
    </source>
</evidence>
<evidence type="ECO:0000313" key="1">
    <source>
        <dbReference type="EMBL" id="PNH36740.1"/>
    </source>
</evidence>
<protein>
    <submittedName>
        <fullName evidence="1">Uncharacterized protein</fullName>
    </submittedName>
</protein>
<dbReference type="EMBL" id="MPSH01000001">
    <property type="protein sequence ID" value="PNH36740.1"/>
    <property type="molecule type" value="Genomic_DNA"/>
</dbReference>
<gene>
    <name evidence="1" type="ORF">BJF96_g159</name>
</gene>
<sequence length="45" mass="4709">MMTASLSNTPGFPGASACAQEPPLARTTLLSTPLISGRAYHEHQP</sequence>
<name>A0AA44WTQ6_VERDA</name>
<organism evidence="1 2">
    <name type="scientific">Verticillium dahliae</name>
    <name type="common">Verticillium wilt</name>
    <dbReference type="NCBI Taxonomy" id="27337"/>
    <lineage>
        <taxon>Eukaryota</taxon>
        <taxon>Fungi</taxon>
        <taxon>Dikarya</taxon>
        <taxon>Ascomycota</taxon>
        <taxon>Pezizomycotina</taxon>
        <taxon>Sordariomycetes</taxon>
        <taxon>Hypocreomycetidae</taxon>
        <taxon>Glomerellales</taxon>
        <taxon>Plectosphaerellaceae</taxon>
        <taxon>Verticillium</taxon>
    </lineage>
</organism>
<comment type="caution">
    <text evidence="1">The sequence shown here is derived from an EMBL/GenBank/DDBJ whole genome shotgun (WGS) entry which is preliminary data.</text>
</comment>
<dbReference type="AlphaFoldDB" id="A0AA44WTQ6"/>
<dbReference type="Proteomes" id="UP000236305">
    <property type="component" value="Unassembled WGS sequence"/>
</dbReference>
<reference evidence="1 2" key="1">
    <citation type="submission" date="2017-12" db="EMBL/GenBank/DDBJ databases">
        <title>Comparative genomics yields insights into virulence evolution of Verticillium dahliae.</title>
        <authorList>
            <person name="Fan R."/>
            <person name="Armitage A.D."/>
            <person name="Cascant-Lopez E."/>
            <person name="Sobczyk M."/>
            <person name="Cockerton H.M."/>
            <person name="Harrison R.J."/>
        </authorList>
    </citation>
    <scope>NUCLEOTIDE SEQUENCE [LARGE SCALE GENOMIC DNA]</scope>
    <source>
        <strain evidence="1 2">12008</strain>
    </source>
</reference>
<accession>A0AA44WTQ6</accession>